<keyword evidence="3" id="KW-0597">Phosphoprotein</keyword>
<keyword evidence="8" id="KW-0460">Magnesium</keyword>
<feature type="compositionally biased region" description="Basic and acidic residues" evidence="12">
    <location>
        <begin position="10"/>
        <end position="26"/>
    </location>
</feature>
<feature type="transmembrane region" description="Helical" evidence="13">
    <location>
        <begin position="502"/>
        <end position="521"/>
    </location>
</feature>
<dbReference type="GO" id="GO:0140358">
    <property type="term" value="F:P-type transmembrane transporter activity"/>
    <property type="evidence" value="ECO:0007669"/>
    <property type="project" value="InterPro"/>
</dbReference>
<evidence type="ECO:0000313" key="15">
    <source>
        <dbReference type="Proteomes" id="UP000678499"/>
    </source>
</evidence>
<feature type="region of interest" description="Disordered" evidence="12">
    <location>
        <begin position="208"/>
        <end position="230"/>
    </location>
</feature>
<dbReference type="InterPro" id="IPR036412">
    <property type="entry name" value="HAD-like_sf"/>
</dbReference>
<dbReference type="NCBIfam" id="TIGR01494">
    <property type="entry name" value="ATPase_P-type"/>
    <property type="match status" value="1"/>
</dbReference>
<dbReference type="InterPro" id="IPR023299">
    <property type="entry name" value="ATPase_P-typ_cyto_dom_N"/>
</dbReference>
<dbReference type="InterPro" id="IPR006544">
    <property type="entry name" value="P-type_TPase_V"/>
</dbReference>
<dbReference type="InterPro" id="IPR001757">
    <property type="entry name" value="P_typ_ATPase"/>
</dbReference>
<dbReference type="OrthoDB" id="6378696at2759"/>
<keyword evidence="10 13" id="KW-1133">Transmembrane helix</keyword>
<dbReference type="FunFam" id="3.40.50.1000:FF:000068">
    <property type="entry name" value="Cation-transporting ATPase"/>
    <property type="match status" value="1"/>
</dbReference>
<evidence type="ECO:0000256" key="9">
    <source>
        <dbReference type="ARBA" id="ARBA00022967"/>
    </source>
</evidence>
<feature type="transmembrane region" description="Helical" evidence="13">
    <location>
        <begin position="425"/>
        <end position="450"/>
    </location>
</feature>
<dbReference type="Proteomes" id="UP000678499">
    <property type="component" value="Unassembled WGS sequence"/>
</dbReference>
<dbReference type="GO" id="GO:0015203">
    <property type="term" value="F:polyamine transmembrane transporter activity"/>
    <property type="evidence" value="ECO:0007669"/>
    <property type="project" value="TreeGrafter"/>
</dbReference>
<evidence type="ECO:0000256" key="6">
    <source>
        <dbReference type="ARBA" id="ARBA00022741"/>
    </source>
</evidence>
<evidence type="ECO:0000256" key="7">
    <source>
        <dbReference type="ARBA" id="ARBA00022840"/>
    </source>
</evidence>
<feature type="region of interest" description="Disordered" evidence="12">
    <location>
        <begin position="1"/>
        <end position="31"/>
    </location>
</feature>
<dbReference type="InterPro" id="IPR023298">
    <property type="entry name" value="ATPase_P-typ_TM_dom_sf"/>
</dbReference>
<dbReference type="GO" id="GO:0006874">
    <property type="term" value="P:intracellular calcium ion homeostasis"/>
    <property type="evidence" value="ECO:0007669"/>
    <property type="project" value="TreeGrafter"/>
</dbReference>
<comment type="similarity">
    <text evidence="2">Belongs to the cation transport ATPase (P-type) (TC 3.A.3) family. Type V subfamily.</text>
</comment>
<dbReference type="PANTHER" id="PTHR45630:SF8">
    <property type="entry name" value="CATION-TRANSPORTING ATPASE"/>
    <property type="match status" value="1"/>
</dbReference>
<evidence type="ECO:0000256" key="4">
    <source>
        <dbReference type="ARBA" id="ARBA00022692"/>
    </source>
</evidence>
<feature type="transmembrane region" description="Helical" evidence="13">
    <location>
        <begin position="386"/>
        <end position="404"/>
    </location>
</feature>
<accession>A0A7R9BWS1</accession>
<dbReference type="InterPro" id="IPR023214">
    <property type="entry name" value="HAD_sf"/>
</dbReference>
<organism evidence="14">
    <name type="scientific">Notodromas monacha</name>
    <dbReference type="NCBI Taxonomy" id="399045"/>
    <lineage>
        <taxon>Eukaryota</taxon>
        <taxon>Metazoa</taxon>
        <taxon>Ecdysozoa</taxon>
        <taxon>Arthropoda</taxon>
        <taxon>Crustacea</taxon>
        <taxon>Oligostraca</taxon>
        <taxon>Ostracoda</taxon>
        <taxon>Podocopa</taxon>
        <taxon>Podocopida</taxon>
        <taxon>Cypridocopina</taxon>
        <taxon>Cypridoidea</taxon>
        <taxon>Cyprididae</taxon>
        <taxon>Notodromas</taxon>
    </lineage>
</organism>
<proteinExistence type="inferred from homology"/>
<evidence type="ECO:0000256" key="5">
    <source>
        <dbReference type="ARBA" id="ARBA00022723"/>
    </source>
</evidence>
<dbReference type="SUPFAM" id="SSF81660">
    <property type="entry name" value="Metal cation-transporting ATPase, ATP-binding domain N"/>
    <property type="match status" value="1"/>
</dbReference>
<dbReference type="Pfam" id="PF13246">
    <property type="entry name" value="Cation_ATPase"/>
    <property type="match status" value="1"/>
</dbReference>
<dbReference type="GO" id="GO:0019829">
    <property type="term" value="F:ATPase-coupled monoatomic cation transmembrane transporter activity"/>
    <property type="evidence" value="ECO:0007669"/>
    <property type="project" value="TreeGrafter"/>
</dbReference>
<dbReference type="EMBL" id="CAJPEX010004138">
    <property type="protein sequence ID" value="CAG0922817.1"/>
    <property type="molecule type" value="Genomic_DNA"/>
</dbReference>
<evidence type="ECO:0000313" key="14">
    <source>
        <dbReference type="EMBL" id="CAD7282665.1"/>
    </source>
</evidence>
<evidence type="ECO:0000256" key="2">
    <source>
        <dbReference type="ARBA" id="ARBA00006000"/>
    </source>
</evidence>
<dbReference type="AlphaFoldDB" id="A0A7R9BWS1"/>
<evidence type="ECO:0000256" key="3">
    <source>
        <dbReference type="ARBA" id="ARBA00022553"/>
    </source>
</evidence>
<keyword evidence="9" id="KW-1278">Translocase</keyword>
<keyword evidence="6" id="KW-0547">Nucleotide-binding</keyword>
<dbReference type="GO" id="GO:0016887">
    <property type="term" value="F:ATP hydrolysis activity"/>
    <property type="evidence" value="ECO:0007669"/>
    <property type="project" value="InterPro"/>
</dbReference>
<keyword evidence="7" id="KW-0067">ATP-binding</keyword>
<evidence type="ECO:0000256" key="11">
    <source>
        <dbReference type="ARBA" id="ARBA00023136"/>
    </source>
</evidence>
<evidence type="ECO:0000256" key="10">
    <source>
        <dbReference type="ARBA" id="ARBA00022989"/>
    </source>
</evidence>
<protein>
    <submittedName>
        <fullName evidence="14">Uncharacterized protein</fullName>
    </submittedName>
</protein>
<dbReference type="GO" id="GO:0005524">
    <property type="term" value="F:ATP binding"/>
    <property type="evidence" value="ECO:0007669"/>
    <property type="project" value="UniProtKB-KW"/>
</dbReference>
<reference evidence="14" key="1">
    <citation type="submission" date="2020-11" db="EMBL/GenBank/DDBJ databases">
        <authorList>
            <person name="Tran Van P."/>
        </authorList>
    </citation>
    <scope>NUCLEOTIDE SEQUENCE</scope>
</reference>
<evidence type="ECO:0000256" key="8">
    <source>
        <dbReference type="ARBA" id="ARBA00022842"/>
    </source>
</evidence>
<dbReference type="GO" id="GO:0046872">
    <property type="term" value="F:metal ion binding"/>
    <property type="evidence" value="ECO:0007669"/>
    <property type="project" value="UniProtKB-KW"/>
</dbReference>
<keyword evidence="4 13" id="KW-0812">Transmembrane</keyword>
<dbReference type="Gene3D" id="3.40.50.1000">
    <property type="entry name" value="HAD superfamily/HAD-like"/>
    <property type="match status" value="2"/>
</dbReference>
<dbReference type="SUPFAM" id="SSF56784">
    <property type="entry name" value="HAD-like"/>
    <property type="match status" value="1"/>
</dbReference>
<evidence type="ECO:0000256" key="1">
    <source>
        <dbReference type="ARBA" id="ARBA00004141"/>
    </source>
</evidence>
<sequence>MGASPQGANEEPRLSYTRADRPKDAGDPTADYVSIPLSSDRSYHFAMTGKTFEVLTSGRGHPSFDRLLSKCVVFARMSPEQKQLLVERLQELGYHVVPHDFNEVLEKYTEKGYRVLAVAHRRLDSFKYLRLQRASREELETSLTLMGLIVLENRLKPATGPVIEELKLARVRVIMVTGDNILTALSVARECGMVAAGEELYVVGASPQGANEEPRLSYTRADRPKDAGDPTADYVSIPLSSDRSYHFAMTGKTFEVLTSGRGHPSFDRLLSKCVVFARMSPEQKQLLVERLQELGYHVGMCGDGANDCGALKAAHAGISLSEAEASVASPFTSKTPDISCVPTLIREGRAALVTSFGVFKYMAAYSLTQFVSVMLLYSIDCNLTDFQFLFIDLVLITLLVTFFGNTRAHDGPLNKRPPPSALAAIAPVLSLLLQVLLVIAFQVAAFFFVADQSWFKPFVPNDADEYASHSNYAVYTVSSFQYVGLVVIFSKGAPYRMPIYTNYPLSGLVAALLAMNVYLTVEPQGFFRSWLELEVPEDHGFRWLMVGAGVIYILMGFLVELLLVGWFVSHKCLPRFHQVERSKKKFLLIEKSLATDVHWPPITGCIRMNTIDSPP</sequence>
<keyword evidence="5" id="KW-0479">Metal-binding</keyword>
<dbReference type="EMBL" id="OA886175">
    <property type="protein sequence ID" value="CAD7282665.1"/>
    <property type="molecule type" value="Genomic_DNA"/>
</dbReference>
<feature type="compositionally biased region" description="Basic and acidic residues" evidence="12">
    <location>
        <begin position="212"/>
        <end position="228"/>
    </location>
</feature>
<dbReference type="SUPFAM" id="SSF81665">
    <property type="entry name" value="Calcium ATPase, transmembrane domain M"/>
    <property type="match status" value="1"/>
</dbReference>
<dbReference type="GO" id="GO:0016020">
    <property type="term" value="C:membrane"/>
    <property type="evidence" value="ECO:0007669"/>
    <property type="project" value="UniProtKB-SubCell"/>
</dbReference>
<gene>
    <name evidence="14" type="ORF">NMOB1V02_LOCUS10286</name>
</gene>
<comment type="subcellular location">
    <subcellularLocation>
        <location evidence="1">Membrane</location>
        <topology evidence="1">Multi-pass membrane protein</topology>
    </subcellularLocation>
</comment>
<keyword evidence="11 13" id="KW-0472">Membrane</keyword>
<feature type="transmembrane region" description="Helical" evidence="13">
    <location>
        <begin position="541"/>
        <end position="568"/>
    </location>
</feature>
<name>A0A7R9BWS1_9CRUS</name>
<evidence type="ECO:0000256" key="13">
    <source>
        <dbReference type="SAM" id="Phobius"/>
    </source>
</evidence>
<evidence type="ECO:0000256" key="12">
    <source>
        <dbReference type="SAM" id="MobiDB-lite"/>
    </source>
</evidence>
<dbReference type="PANTHER" id="PTHR45630">
    <property type="entry name" value="CATION-TRANSPORTING ATPASE-RELATED"/>
    <property type="match status" value="1"/>
</dbReference>
<keyword evidence="15" id="KW-1185">Reference proteome</keyword>